<dbReference type="EMBL" id="CP095047">
    <property type="protein sequence ID" value="UOQ75147.1"/>
    <property type="molecule type" value="Genomic_DNA"/>
</dbReference>
<name>A0A8T9QCB0_9BACT</name>
<proteinExistence type="predicted"/>
<dbReference type="AlphaFoldDB" id="A0A8T9QCB0"/>
<reference evidence="1" key="1">
    <citation type="submission" date="2022-04" db="EMBL/GenBank/DDBJ databases">
        <title>Hymenobacter sp. isolated from the air.</title>
        <authorList>
            <person name="Won M."/>
            <person name="Lee C.-M."/>
            <person name="Woen H.-Y."/>
            <person name="Kwon S.-W."/>
        </authorList>
    </citation>
    <scope>NUCLEOTIDE SEQUENCE</scope>
    <source>
        <strain evidence="1">5116S-3</strain>
        <plasmid evidence="1">unnamed1</plasmid>
    </source>
</reference>
<keyword evidence="1" id="KW-0614">Plasmid</keyword>
<evidence type="ECO:0000313" key="1">
    <source>
        <dbReference type="EMBL" id="UOQ75147.1"/>
    </source>
</evidence>
<accession>A0A8T9QCB0</accession>
<gene>
    <name evidence="1" type="ORF">MUN79_28570</name>
</gene>
<dbReference type="RefSeq" id="WP_244678480.1">
    <property type="nucleotide sequence ID" value="NZ_CP095047.1"/>
</dbReference>
<dbReference type="KEGG" id="hcu:MUN79_28570"/>
<organism evidence="1 2">
    <name type="scientific">Hymenobacter cellulosilyticus</name>
    <dbReference type="NCBI Taxonomy" id="2932248"/>
    <lineage>
        <taxon>Bacteria</taxon>
        <taxon>Pseudomonadati</taxon>
        <taxon>Bacteroidota</taxon>
        <taxon>Cytophagia</taxon>
        <taxon>Cytophagales</taxon>
        <taxon>Hymenobacteraceae</taxon>
        <taxon>Hymenobacter</taxon>
    </lineage>
</organism>
<evidence type="ECO:0000313" key="2">
    <source>
        <dbReference type="Proteomes" id="UP000831796"/>
    </source>
</evidence>
<keyword evidence="2" id="KW-1185">Reference proteome</keyword>
<dbReference type="Proteomes" id="UP000831796">
    <property type="component" value="Plasmid unnamed1"/>
</dbReference>
<sequence>MEVAQCPEVAPLPFPNLSLTVSYPEALSYAQGRLKMLGSGGLKPFCETHQLTYTNVINLKNGKLKREEPRLVQRLLSTLAVPTELLHYPLGSKTPCFLLPDAEALAAFQSQLKFLTAAE</sequence>
<protein>
    <submittedName>
        <fullName evidence="1">Uncharacterized protein</fullName>
    </submittedName>
</protein>
<geneLocation type="plasmid" evidence="1 2">
    <name>unnamed1</name>
</geneLocation>